<organism evidence="1 2">
    <name type="scientific">Aegilops tauschii subsp. strangulata</name>
    <name type="common">Goatgrass</name>
    <dbReference type="NCBI Taxonomy" id="200361"/>
    <lineage>
        <taxon>Eukaryota</taxon>
        <taxon>Viridiplantae</taxon>
        <taxon>Streptophyta</taxon>
        <taxon>Embryophyta</taxon>
        <taxon>Tracheophyta</taxon>
        <taxon>Spermatophyta</taxon>
        <taxon>Magnoliopsida</taxon>
        <taxon>Liliopsida</taxon>
        <taxon>Poales</taxon>
        <taxon>Poaceae</taxon>
        <taxon>BOP clade</taxon>
        <taxon>Pooideae</taxon>
        <taxon>Triticodae</taxon>
        <taxon>Triticeae</taxon>
        <taxon>Triticinae</taxon>
        <taxon>Aegilops</taxon>
    </lineage>
</organism>
<name>A0A453JAJ3_AEGTS</name>
<dbReference type="InterPro" id="IPR045865">
    <property type="entry name" value="ACT-like_dom_sf"/>
</dbReference>
<dbReference type="PANTHER" id="PTHR42706">
    <property type="entry name" value="FORMYLTETRAHYDROFOLATE DEFORMYLASE"/>
    <property type="match status" value="1"/>
</dbReference>
<dbReference type="AlphaFoldDB" id="A0A453JAJ3"/>
<dbReference type="Gene3D" id="3.30.70.260">
    <property type="match status" value="1"/>
</dbReference>
<dbReference type="Gramene" id="AET4Gv20848300.16">
    <property type="protein sequence ID" value="AET4Gv20848300.16"/>
    <property type="gene ID" value="AET4Gv20848300"/>
</dbReference>
<reference evidence="2" key="1">
    <citation type="journal article" date="2014" name="Science">
        <title>Ancient hybridizations among the ancestral genomes of bread wheat.</title>
        <authorList>
            <consortium name="International Wheat Genome Sequencing Consortium,"/>
            <person name="Marcussen T."/>
            <person name="Sandve S.R."/>
            <person name="Heier L."/>
            <person name="Spannagl M."/>
            <person name="Pfeifer M."/>
            <person name="Jakobsen K.S."/>
            <person name="Wulff B.B."/>
            <person name="Steuernagel B."/>
            <person name="Mayer K.F."/>
            <person name="Olsen O.A."/>
        </authorList>
    </citation>
    <scope>NUCLEOTIDE SEQUENCE [LARGE SCALE GENOMIC DNA]</scope>
    <source>
        <strain evidence="2">cv. AL8/78</strain>
    </source>
</reference>
<dbReference type="GO" id="GO:0006189">
    <property type="term" value="P:'de novo' IMP biosynthetic process"/>
    <property type="evidence" value="ECO:0007669"/>
    <property type="project" value="InterPro"/>
</dbReference>
<reference evidence="1" key="3">
    <citation type="journal article" date="2017" name="Nature">
        <title>Genome sequence of the progenitor of the wheat D genome Aegilops tauschii.</title>
        <authorList>
            <person name="Luo M.C."/>
            <person name="Gu Y.Q."/>
            <person name="Puiu D."/>
            <person name="Wang H."/>
            <person name="Twardziok S.O."/>
            <person name="Deal K.R."/>
            <person name="Huo N."/>
            <person name="Zhu T."/>
            <person name="Wang L."/>
            <person name="Wang Y."/>
            <person name="McGuire P.E."/>
            <person name="Liu S."/>
            <person name="Long H."/>
            <person name="Ramasamy R.K."/>
            <person name="Rodriguez J.C."/>
            <person name="Van S.L."/>
            <person name="Yuan L."/>
            <person name="Wang Z."/>
            <person name="Xia Z."/>
            <person name="Xiao L."/>
            <person name="Anderson O.D."/>
            <person name="Ouyang S."/>
            <person name="Liang Y."/>
            <person name="Zimin A.V."/>
            <person name="Pertea G."/>
            <person name="Qi P."/>
            <person name="Bennetzen J.L."/>
            <person name="Dai X."/>
            <person name="Dawson M.W."/>
            <person name="Muller H.G."/>
            <person name="Kugler K."/>
            <person name="Rivarola-Duarte L."/>
            <person name="Spannagl M."/>
            <person name="Mayer K.F.X."/>
            <person name="Lu F.H."/>
            <person name="Bevan M.W."/>
            <person name="Leroy P."/>
            <person name="Li P."/>
            <person name="You F.M."/>
            <person name="Sun Q."/>
            <person name="Liu Z."/>
            <person name="Lyons E."/>
            <person name="Wicker T."/>
            <person name="Salzberg S.L."/>
            <person name="Devos K.M."/>
            <person name="Dvorak J."/>
        </authorList>
    </citation>
    <scope>NUCLEOTIDE SEQUENCE [LARGE SCALE GENOMIC DNA]</scope>
    <source>
        <strain evidence="1">cv. AL8/78</strain>
    </source>
</reference>
<dbReference type="Proteomes" id="UP000015105">
    <property type="component" value="Chromosome 4D"/>
</dbReference>
<dbReference type="GO" id="GO:0008864">
    <property type="term" value="F:formyltetrahydrofolate deformylase activity"/>
    <property type="evidence" value="ECO:0007669"/>
    <property type="project" value="InterPro"/>
</dbReference>
<evidence type="ECO:0008006" key="3">
    <source>
        <dbReference type="Google" id="ProtNLM"/>
    </source>
</evidence>
<dbReference type="SUPFAM" id="SSF55021">
    <property type="entry name" value="ACT-like"/>
    <property type="match status" value="1"/>
</dbReference>
<proteinExistence type="predicted"/>
<reference evidence="2" key="2">
    <citation type="journal article" date="2017" name="Nat. Plants">
        <title>The Aegilops tauschii genome reveals multiple impacts of transposons.</title>
        <authorList>
            <person name="Zhao G."/>
            <person name="Zou C."/>
            <person name="Li K."/>
            <person name="Wang K."/>
            <person name="Li T."/>
            <person name="Gao L."/>
            <person name="Zhang X."/>
            <person name="Wang H."/>
            <person name="Yang Z."/>
            <person name="Liu X."/>
            <person name="Jiang W."/>
            <person name="Mao L."/>
            <person name="Kong X."/>
            <person name="Jiao Y."/>
            <person name="Jia J."/>
        </authorList>
    </citation>
    <scope>NUCLEOTIDE SEQUENCE [LARGE SCALE GENOMIC DNA]</scope>
    <source>
        <strain evidence="2">cv. AL8/78</strain>
    </source>
</reference>
<accession>A0A453JAJ3</accession>
<sequence>GNLLGIHLFQCPDAVGIVAKLSECIASRGGNIHSVDVFVPDDAPVFYARRYSLTPPPCRAASISHLPFLYPPTTPASLSVSPTPVRRIAHQPLSGITDYAVRSTLTLAFSW</sequence>
<dbReference type="PANTHER" id="PTHR42706:SF1">
    <property type="entry name" value="FORMYLTETRAHYDROFOLATE DEFORMYLASE 2, MITOCHONDRIAL"/>
    <property type="match status" value="1"/>
</dbReference>
<keyword evidence="2" id="KW-1185">Reference proteome</keyword>
<protein>
    <recommendedName>
        <fullName evidence="3">ACT domain-containing protein</fullName>
    </recommendedName>
</protein>
<evidence type="ECO:0000313" key="1">
    <source>
        <dbReference type="EnsemblPlants" id="AET4Gv20848300.16"/>
    </source>
</evidence>
<dbReference type="EnsemblPlants" id="AET4Gv20848300.16">
    <property type="protein sequence ID" value="AET4Gv20848300.16"/>
    <property type="gene ID" value="AET4Gv20848300"/>
</dbReference>
<dbReference type="InterPro" id="IPR004810">
    <property type="entry name" value="PurU"/>
</dbReference>
<evidence type="ECO:0000313" key="2">
    <source>
        <dbReference type="Proteomes" id="UP000015105"/>
    </source>
</evidence>
<reference evidence="1" key="5">
    <citation type="journal article" date="2021" name="G3 (Bethesda)">
        <title>Aegilops tauschii genome assembly Aet v5.0 features greater sequence contiguity and improved annotation.</title>
        <authorList>
            <person name="Wang L."/>
            <person name="Zhu T."/>
            <person name="Rodriguez J.C."/>
            <person name="Deal K.R."/>
            <person name="Dubcovsky J."/>
            <person name="McGuire P.E."/>
            <person name="Lux T."/>
            <person name="Spannagl M."/>
            <person name="Mayer K.F.X."/>
            <person name="Baldrich P."/>
            <person name="Meyers B.C."/>
            <person name="Huo N."/>
            <person name="Gu Y.Q."/>
            <person name="Zhou H."/>
            <person name="Devos K.M."/>
            <person name="Bennetzen J.L."/>
            <person name="Unver T."/>
            <person name="Budak H."/>
            <person name="Gulick P.J."/>
            <person name="Galiba G."/>
            <person name="Kalapos B."/>
            <person name="Nelson D.R."/>
            <person name="Li P."/>
            <person name="You F.M."/>
            <person name="Luo M.C."/>
            <person name="Dvorak J."/>
        </authorList>
    </citation>
    <scope>NUCLEOTIDE SEQUENCE [LARGE SCALE GENOMIC DNA]</scope>
    <source>
        <strain evidence="1">cv. AL8/78</strain>
    </source>
</reference>
<reference evidence="1" key="4">
    <citation type="submission" date="2019-03" db="UniProtKB">
        <authorList>
            <consortium name="EnsemblPlants"/>
        </authorList>
    </citation>
    <scope>IDENTIFICATION</scope>
</reference>